<evidence type="ECO:0000256" key="1">
    <source>
        <dbReference type="SAM" id="MobiDB-lite"/>
    </source>
</evidence>
<dbReference type="AlphaFoldDB" id="G7NL46"/>
<evidence type="ECO:0000313" key="2">
    <source>
        <dbReference type="EMBL" id="EHH29417.1"/>
    </source>
</evidence>
<feature type="non-terminal residue" evidence="2">
    <location>
        <position position="1"/>
    </location>
</feature>
<feature type="non-terminal residue" evidence="2">
    <location>
        <position position="100"/>
    </location>
</feature>
<protein>
    <submittedName>
        <fullName evidence="2">Uncharacterized protein</fullName>
    </submittedName>
</protein>
<proteinExistence type="predicted"/>
<reference evidence="2" key="1">
    <citation type="journal article" date="2011" name="Nat. Biotechnol.">
        <title>Genome sequencing and comparison of two nonhuman primate animal models, the cynomolgus and Chinese rhesus macaques.</title>
        <authorList>
            <person name="Yan G."/>
            <person name="Zhang G."/>
            <person name="Fang X."/>
            <person name="Zhang Y."/>
            <person name="Li C."/>
            <person name="Ling F."/>
            <person name="Cooper D.N."/>
            <person name="Li Q."/>
            <person name="Li Y."/>
            <person name="van Gool A.J."/>
            <person name="Du H."/>
            <person name="Chen J."/>
            <person name="Chen R."/>
            <person name="Zhang P."/>
            <person name="Huang Z."/>
            <person name="Thompson J.R."/>
            <person name="Meng Y."/>
            <person name="Bai Y."/>
            <person name="Wang J."/>
            <person name="Zhuo M."/>
            <person name="Wang T."/>
            <person name="Huang Y."/>
            <person name="Wei L."/>
            <person name="Li J."/>
            <person name="Wang Z."/>
            <person name="Hu H."/>
            <person name="Yang P."/>
            <person name="Le L."/>
            <person name="Stenson P.D."/>
            <person name="Li B."/>
            <person name="Liu X."/>
            <person name="Ball E.V."/>
            <person name="An N."/>
            <person name="Huang Q."/>
            <person name="Zhang Y."/>
            <person name="Fan W."/>
            <person name="Zhang X."/>
            <person name="Li Y."/>
            <person name="Wang W."/>
            <person name="Katze M.G."/>
            <person name="Su B."/>
            <person name="Nielsen R."/>
            <person name="Yang H."/>
            <person name="Wang J."/>
            <person name="Wang X."/>
            <person name="Wang J."/>
        </authorList>
    </citation>
    <scope>NUCLEOTIDE SEQUENCE [LARGE SCALE GENOMIC DNA]</scope>
    <source>
        <strain evidence="2">CR-5</strain>
    </source>
</reference>
<name>G7NL46_MACMU</name>
<sequence length="100" mass="11172">IQENWHSGELAFRRTGYLRAQSVLTQTKHSLAGNGHHPVALITRLGSLALGAVPTWTKVWAQSTTWQTRNHTGTGHAYPGFARPSFPSCNHNGKRRKMRL</sequence>
<feature type="region of interest" description="Disordered" evidence="1">
    <location>
        <begin position="71"/>
        <end position="100"/>
    </location>
</feature>
<dbReference type="Proteomes" id="UP000013456">
    <property type="component" value="Chromosome 19"/>
</dbReference>
<organism evidence="2">
    <name type="scientific">Macaca mulatta</name>
    <name type="common">Rhesus macaque</name>
    <dbReference type="NCBI Taxonomy" id="9544"/>
    <lineage>
        <taxon>Eukaryota</taxon>
        <taxon>Metazoa</taxon>
        <taxon>Chordata</taxon>
        <taxon>Craniata</taxon>
        <taxon>Vertebrata</taxon>
        <taxon>Euteleostomi</taxon>
        <taxon>Mammalia</taxon>
        <taxon>Eutheria</taxon>
        <taxon>Euarchontoglires</taxon>
        <taxon>Primates</taxon>
        <taxon>Haplorrhini</taxon>
        <taxon>Catarrhini</taxon>
        <taxon>Cercopithecidae</taxon>
        <taxon>Cercopithecinae</taxon>
        <taxon>Macaca</taxon>
    </lineage>
</organism>
<accession>G7NL46</accession>
<dbReference type="EMBL" id="CM001271">
    <property type="protein sequence ID" value="EHH29417.1"/>
    <property type="molecule type" value="Genomic_DNA"/>
</dbReference>
<gene>
    <name evidence="2" type="ORF">EGK_09840</name>
</gene>